<dbReference type="EMBL" id="LR797313">
    <property type="protein sequence ID" value="CAB4202833.1"/>
    <property type="molecule type" value="Genomic_DNA"/>
</dbReference>
<dbReference type="EMBL" id="LR798392">
    <property type="protein sequence ID" value="CAB5228736.1"/>
    <property type="molecule type" value="Genomic_DNA"/>
</dbReference>
<name>A0A6J5SI40_9CAUD</name>
<protein>
    <submittedName>
        <fullName evidence="3">Uncharacterized protein</fullName>
    </submittedName>
</protein>
<evidence type="ECO:0000313" key="1">
    <source>
        <dbReference type="EMBL" id="CAB4178002.1"/>
    </source>
</evidence>
<gene>
    <name evidence="1" type="ORF">UFOVP1013_22</name>
    <name evidence="2" type="ORF">UFOVP1364_39</name>
    <name evidence="3" type="ORF">UFOVP1462_22</name>
    <name evidence="4" type="ORF">UFOVP1550_31</name>
</gene>
<dbReference type="EMBL" id="LR797410">
    <property type="protein sequence ID" value="CAB4214209.1"/>
    <property type="molecule type" value="Genomic_DNA"/>
</dbReference>
<organism evidence="3">
    <name type="scientific">uncultured Caudovirales phage</name>
    <dbReference type="NCBI Taxonomy" id="2100421"/>
    <lineage>
        <taxon>Viruses</taxon>
        <taxon>Duplodnaviria</taxon>
        <taxon>Heunggongvirae</taxon>
        <taxon>Uroviricota</taxon>
        <taxon>Caudoviricetes</taxon>
        <taxon>Peduoviridae</taxon>
        <taxon>Maltschvirus</taxon>
        <taxon>Maltschvirus maltsch</taxon>
    </lineage>
</organism>
<evidence type="ECO:0000313" key="3">
    <source>
        <dbReference type="EMBL" id="CAB4214209.1"/>
    </source>
</evidence>
<proteinExistence type="predicted"/>
<evidence type="ECO:0000313" key="4">
    <source>
        <dbReference type="EMBL" id="CAB5228736.1"/>
    </source>
</evidence>
<reference evidence="3" key="1">
    <citation type="submission" date="2020-05" db="EMBL/GenBank/DDBJ databases">
        <authorList>
            <person name="Chiriac C."/>
            <person name="Salcher M."/>
            <person name="Ghai R."/>
            <person name="Kavagutti S V."/>
        </authorList>
    </citation>
    <scope>NUCLEOTIDE SEQUENCE</scope>
</reference>
<dbReference type="EMBL" id="LR796960">
    <property type="protein sequence ID" value="CAB4178002.1"/>
    <property type="molecule type" value="Genomic_DNA"/>
</dbReference>
<accession>A0A6J5SI40</accession>
<evidence type="ECO:0000313" key="2">
    <source>
        <dbReference type="EMBL" id="CAB4202833.1"/>
    </source>
</evidence>
<sequence length="51" mass="6095">MKTETKLKFRYERGYKFCATNEQHDYVHSYDPNSLLGDSYDCKFCDDFQVG</sequence>